<dbReference type="OrthoDB" id="27483at2759"/>
<keyword evidence="4" id="KW-1185">Reference proteome</keyword>
<dbReference type="AlphaFoldDB" id="A0A194UYT2"/>
<gene>
    <name evidence="3" type="ORF">VP1G_04179</name>
</gene>
<reference evidence="4" key="1">
    <citation type="submission" date="2014-12" db="EMBL/GenBank/DDBJ databases">
        <title>Genome Sequence of Valsa Canker Pathogens Uncovers a Specific Adaption of Colonization on Woody Bark.</title>
        <authorList>
            <person name="Yin Z."/>
            <person name="Liu H."/>
            <person name="Gao X."/>
            <person name="Li Z."/>
            <person name="Song N."/>
            <person name="Ke X."/>
            <person name="Dai Q."/>
            <person name="Wu Y."/>
            <person name="Sun Y."/>
            <person name="Xu J.-R."/>
            <person name="Kang Z.K."/>
            <person name="Wang L."/>
            <person name="Huang L."/>
        </authorList>
    </citation>
    <scope>NUCLEOTIDE SEQUENCE [LARGE SCALE GENOMIC DNA]</scope>
    <source>
        <strain evidence="4">SXYL134</strain>
    </source>
</reference>
<evidence type="ECO:0008006" key="5">
    <source>
        <dbReference type="Google" id="ProtNLM"/>
    </source>
</evidence>
<evidence type="ECO:0000313" key="3">
    <source>
        <dbReference type="EMBL" id="KUI56862.1"/>
    </source>
</evidence>
<dbReference type="EMBL" id="KN714693">
    <property type="protein sequence ID" value="KUI56862.1"/>
    <property type="molecule type" value="Genomic_DNA"/>
</dbReference>
<accession>A0A194UYT2</accession>
<feature type="compositionally biased region" description="Polar residues" evidence="2">
    <location>
        <begin position="49"/>
        <end position="61"/>
    </location>
</feature>
<proteinExistence type="predicted"/>
<feature type="compositionally biased region" description="Polar residues" evidence="2">
    <location>
        <begin position="983"/>
        <end position="998"/>
    </location>
</feature>
<dbReference type="PANTHER" id="PTHR33099">
    <property type="entry name" value="FE2OG DIOXYGENASE DOMAIN-CONTAINING PROTEIN"/>
    <property type="match status" value="1"/>
</dbReference>
<dbReference type="Gene3D" id="2.60.120.620">
    <property type="entry name" value="q2cbj1_9rhob like domain"/>
    <property type="match status" value="1"/>
</dbReference>
<evidence type="ECO:0000313" key="4">
    <source>
        <dbReference type="Proteomes" id="UP000078576"/>
    </source>
</evidence>
<keyword evidence="1" id="KW-0175">Coiled coil</keyword>
<evidence type="ECO:0000256" key="1">
    <source>
        <dbReference type="SAM" id="Coils"/>
    </source>
</evidence>
<dbReference type="Proteomes" id="UP000078576">
    <property type="component" value="Unassembled WGS sequence"/>
</dbReference>
<dbReference type="PANTHER" id="PTHR33099:SF7">
    <property type="entry name" value="MYND-TYPE DOMAIN-CONTAINING PROTEIN"/>
    <property type="match status" value="1"/>
</dbReference>
<sequence length="1039" mass="115372">MDGQLDEDALAADQLLQEAIMNDAAHSPQEPAASTSDDLARGAEGDIPTANSLTIQASTDPTDFPQDGLDLKADLLQALNGIKSLGSFAACGSPKGITMPDPSIFVRGVGPIRSPMNEVQARTIMKRAHQISSGSDNETVFDASVHNTCELLPHVFEITQPGWDQFLESATLWAGKQLGIRNTVSTQLHNMLLYGEGATLKPNTDTTKTPGVFGTLIIGLSSQHEGGDLVLQHHRDTKVFKSSGNQDILACWYSDVTYELRPVTSGYRWVLTYNLIHPPGIERPSADGLSLFPLRRMLTSWSEAKCPEYDHMFYKLQHQYEESNLSLSALIGADRTRVRALENIAAVSGSEIFLAFLEKREKEEDAQNYSYLSYDGEDEETESEDEPEVNDTYIMSNLVNLRGRKLISECTFSDEDDCIDRILQGRNSFDMVESELKVVEDDYDEHHGHDVAIIVHPLIVMDFLADRMDSPPTGALLRYLAKRCCKADTRAAALPTFRIAFQEMLDGYGKGEHSQDAISESLQVALSADVQLFNGFIKKVHEPIPSNTLTFLRKMLQTGHVRFEEVKQSLSSMFPPAQATLSLDERLKTINALVPSASDSSKSAKEARNWVLEMVAASIEDCRTSCKIGPEGEALVNMVMSYHGFDELYTDLEPIFQRRDTGNTLSLSLSVLSAIAKHISDRKVPELEGLDTFERLSDLLVERLDIKAMLVAPLAIDKRPAKLARYSYGINQPSALPQVIGGAAVRPEALAGFLNDLIRTKMDVVIMQFGFKILGQIQDISTKQLEGIWLPFLQSIPDILEAHSIPLSTPRYQCIFGAILDAYLDKAVGKQSSTSEDNLIRPPVSCSRSSCPECVTLNRFLADSSQQQFRITSPNRNAAYSGHLDEHFRQLRDCSYRHDGQWPQTWLVTKEAPSVNDQREHWERRARRAQEEVQKIDQGKLLAVLGDAQFKRITTMSHLRCESHAPAWVPNIYSNRLLAPGYGNQSVQQPGPIPNTNTSDREATAQWQAAPRPPPPAPVPGVKRPAPPDGQVIDLTWMD</sequence>
<feature type="coiled-coil region" evidence="1">
    <location>
        <begin position="912"/>
        <end position="939"/>
    </location>
</feature>
<organism evidence="3 4">
    <name type="scientific">Cytospora mali</name>
    <name type="common">Apple Valsa canker fungus</name>
    <name type="synonym">Valsa mali</name>
    <dbReference type="NCBI Taxonomy" id="578113"/>
    <lineage>
        <taxon>Eukaryota</taxon>
        <taxon>Fungi</taxon>
        <taxon>Dikarya</taxon>
        <taxon>Ascomycota</taxon>
        <taxon>Pezizomycotina</taxon>
        <taxon>Sordariomycetes</taxon>
        <taxon>Sordariomycetidae</taxon>
        <taxon>Diaporthales</taxon>
        <taxon>Cytosporaceae</taxon>
        <taxon>Cytospora</taxon>
    </lineage>
</organism>
<protein>
    <recommendedName>
        <fullName evidence="5">Prolyl 4-hydroxylase alpha subunit Fe(2+) 2OG dioxygenase domain-containing protein</fullName>
    </recommendedName>
</protein>
<feature type="region of interest" description="Disordered" evidence="2">
    <location>
        <begin position="22"/>
        <end position="66"/>
    </location>
</feature>
<feature type="region of interest" description="Disordered" evidence="2">
    <location>
        <begin position="983"/>
        <end position="1039"/>
    </location>
</feature>
<name>A0A194UYT2_CYTMA</name>
<evidence type="ECO:0000256" key="2">
    <source>
        <dbReference type="SAM" id="MobiDB-lite"/>
    </source>
</evidence>